<dbReference type="AlphaFoldDB" id="A0A2P6M5X4"/>
<dbReference type="Proteomes" id="UP000241736">
    <property type="component" value="Unassembled WGS sequence"/>
</dbReference>
<feature type="domain" description="Teneurin-like YD-shell" evidence="3">
    <location>
        <begin position="7"/>
        <end position="291"/>
    </location>
</feature>
<dbReference type="InterPro" id="IPR022385">
    <property type="entry name" value="Rhs_assc_core"/>
</dbReference>
<feature type="compositionally biased region" description="Basic and acidic residues" evidence="2">
    <location>
        <begin position="347"/>
        <end position="361"/>
    </location>
</feature>
<gene>
    <name evidence="4" type="ORF">C6N40_12915</name>
</gene>
<keyword evidence="5" id="KW-1185">Reference proteome</keyword>
<dbReference type="InterPro" id="IPR056823">
    <property type="entry name" value="TEN-like_YD-shell"/>
</dbReference>
<keyword evidence="1" id="KW-0677">Repeat</keyword>
<evidence type="ECO:0000313" key="5">
    <source>
        <dbReference type="Proteomes" id="UP000241736"/>
    </source>
</evidence>
<name>A0A2P6M5X4_9GAMM</name>
<reference evidence="4 5" key="1">
    <citation type="submission" date="2018-03" db="EMBL/GenBank/DDBJ databases">
        <title>Arenimonas caeni sp. nov., isolated from activated sludge.</title>
        <authorList>
            <person name="Liu H."/>
        </authorList>
    </citation>
    <scope>NUCLEOTIDE SEQUENCE [LARGE SCALE GENOMIC DNA]</scope>
    <source>
        <strain evidence="5">z29</strain>
    </source>
</reference>
<dbReference type="PANTHER" id="PTHR32305">
    <property type="match status" value="1"/>
</dbReference>
<dbReference type="NCBIfam" id="TIGR03696">
    <property type="entry name" value="Rhs_assc_core"/>
    <property type="match status" value="1"/>
</dbReference>
<feature type="compositionally biased region" description="Basic and acidic residues" evidence="2">
    <location>
        <begin position="295"/>
        <end position="336"/>
    </location>
</feature>
<dbReference type="EMBL" id="PVLF01000025">
    <property type="protein sequence ID" value="PRH81408.1"/>
    <property type="molecule type" value="Genomic_DNA"/>
</dbReference>
<dbReference type="Pfam" id="PF25023">
    <property type="entry name" value="TEN_YD-shell"/>
    <property type="match status" value="1"/>
</dbReference>
<accession>A0A2P6M5X4</accession>
<evidence type="ECO:0000256" key="1">
    <source>
        <dbReference type="ARBA" id="ARBA00022737"/>
    </source>
</evidence>
<feature type="region of interest" description="Disordered" evidence="2">
    <location>
        <begin position="295"/>
        <end position="371"/>
    </location>
</feature>
<dbReference type="OrthoDB" id="9816400at2"/>
<sequence length="469" mass="51874">MIDDSYDYDANGNVAAISDGLPGQPGNRDMAYDELDRLVSVIAGAAQGGNGSFAYDPLDNLRVLDQGSRQFRYHYDADNRLAQIKSPTGALLHSFGYDARGNTTSKDSGTLTLDLENRLTESRLPGYQSYVYDGLARRVRERADATSTYFYYSHEGKLLYTNDHKTNTRTDHIYLSGSLVAARRVPFAGGSGEVIYQHTDALGTPVAFTDAAGNVTRRERMTAWGEPADGTWSNEPGYTGHQMDASSKLVYMQQRYYDPAVGRFLSVDPVTALDSGDMRHLNRYAYAYNNPLRFVDPDGRRGGEARARADRQRQYEEAQGDESKRDSFVKRAHERGGLGGVEPTYRSNEKDLGSWDSHTGEKSIGPGAFDYPNAEDVGSVIYHEGRHEVQSNEIADNVQLNNSNANTVLQDEAYRGELSDSNPVRGGMSERYRQDTETKRIDNRSKANATNRAIIDAGGSCRTSFCGGD</sequence>
<evidence type="ECO:0000313" key="4">
    <source>
        <dbReference type="EMBL" id="PRH81408.1"/>
    </source>
</evidence>
<dbReference type="PANTHER" id="PTHR32305:SF17">
    <property type="entry name" value="TRNA NUCLEASE WAPA"/>
    <property type="match status" value="1"/>
</dbReference>
<comment type="caution">
    <text evidence="4">The sequence shown here is derived from an EMBL/GenBank/DDBJ whole genome shotgun (WGS) entry which is preliminary data.</text>
</comment>
<proteinExistence type="predicted"/>
<protein>
    <recommendedName>
        <fullName evidence="3">Teneurin-like YD-shell domain-containing protein</fullName>
    </recommendedName>
</protein>
<dbReference type="Gene3D" id="2.180.10.10">
    <property type="entry name" value="RHS repeat-associated core"/>
    <property type="match status" value="1"/>
</dbReference>
<evidence type="ECO:0000259" key="3">
    <source>
        <dbReference type="Pfam" id="PF25023"/>
    </source>
</evidence>
<dbReference type="InterPro" id="IPR050708">
    <property type="entry name" value="T6SS_VgrG/RHS"/>
</dbReference>
<evidence type="ECO:0000256" key="2">
    <source>
        <dbReference type="SAM" id="MobiDB-lite"/>
    </source>
</evidence>
<organism evidence="4 5">
    <name type="scientific">Arenimonas caeni</name>
    <dbReference type="NCBI Taxonomy" id="2058085"/>
    <lineage>
        <taxon>Bacteria</taxon>
        <taxon>Pseudomonadati</taxon>
        <taxon>Pseudomonadota</taxon>
        <taxon>Gammaproteobacteria</taxon>
        <taxon>Lysobacterales</taxon>
        <taxon>Lysobacteraceae</taxon>
        <taxon>Arenimonas</taxon>
    </lineage>
</organism>